<dbReference type="AlphaFoldDB" id="A0AAV7VR74"/>
<name>A0AAV7VR74_PLEWA</name>
<sequence length="76" mass="9067">MLVKRGVAITWIGARGPDVRRWCTDIKEWALAEEIHLRWARRDEHLEEDMQAWRKMIESIAEQKDTGQEVYLSTQE</sequence>
<keyword evidence="2" id="KW-1185">Reference proteome</keyword>
<dbReference type="Proteomes" id="UP001066276">
    <property type="component" value="Chromosome 2_1"/>
</dbReference>
<gene>
    <name evidence="1" type="ORF">NDU88_007965</name>
</gene>
<dbReference type="EMBL" id="JANPWB010000003">
    <property type="protein sequence ID" value="KAJ1204184.1"/>
    <property type="molecule type" value="Genomic_DNA"/>
</dbReference>
<accession>A0AAV7VR74</accession>
<comment type="caution">
    <text evidence="1">The sequence shown here is derived from an EMBL/GenBank/DDBJ whole genome shotgun (WGS) entry which is preliminary data.</text>
</comment>
<proteinExistence type="predicted"/>
<protein>
    <submittedName>
        <fullName evidence="1">Uncharacterized protein</fullName>
    </submittedName>
</protein>
<reference evidence="1" key="1">
    <citation type="journal article" date="2022" name="bioRxiv">
        <title>Sequencing and chromosome-scale assembly of the giantPleurodeles waltlgenome.</title>
        <authorList>
            <person name="Brown T."/>
            <person name="Elewa A."/>
            <person name="Iarovenko S."/>
            <person name="Subramanian E."/>
            <person name="Araus A.J."/>
            <person name="Petzold A."/>
            <person name="Susuki M."/>
            <person name="Suzuki K.-i.T."/>
            <person name="Hayashi T."/>
            <person name="Toyoda A."/>
            <person name="Oliveira C."/>
            <person name="Osipova E."/>
            <person name="Leigh N.D."/>
            <person name="Simon A."/>
            <person name="Yun M.H."/>
        </authorList>
    </citation>
    <scope>NUCLEOTIDE SEQUENCE</scope>
    <source>
        <strain evidence="1">20211129_DDA</strain>
        <tissue evidence="1">Liver</tissue>
    </source>
</reference>
<evidence type="ECO:0000313" key="1">
    <source>
        <dbReference type="EMBL" id="KAJ1204184.1"/>
    </source>
</evidence>
<organism evidence="1 2">
    <name type="scientific">Pleurodeles waltl</name>
    <name type="common">Iberian ribbed newt</name>
    <dbReference type="NCBI Taxonomy" id="8319"/>
    <lineage>
        <taxon>Eukaryota</taxon>
        <taxon>Metazoa</taxon>
        <taxon>Chordata</taxon>
        <taxon>Craniata</taxon>
        <taxon>Vertebrata</taxon>
        <taxon>Euteleostomi</taxon>
        <taxon>Amphibia</taxon>
        <taxon>Batrachia</taxon>
        <taxon>Caudata</taxon>
        <taxon>Salamandroidea</taxon>
        <taxon>Salamandridae</taxon>
        <taxon>Pleurodelinae</taxon>
        <taxon>Pleurodeles</taxon>
    </lineage>
</organism>
<evidence type="ECO:0000313" key="2">
    <source>
        <dbReference type="Proteomes" id="UP001066276"/>
    </source>
</evidence>